<dbReference type="AlphaFoldDB" id="A0A506Q351"/>
<gene>
    <name evidence="3" type="ORF">FJW01_15340</name>
</gene>
<dbReference type="Proteomes" id="UP000317747">
    <property type="component" value="Unassembled WGS sequence"/>
</dbReference>
<keyword evidence="4" id="KW-1185">Reference proteome</keyword>
<dbReference type="InterPro" id="IPR029068">
    <property type="entry name" value="Glyas_Bleomycin-R_OHBP_Dase"/>
</dbReference>
<dbReference type="Pfam" id="PF22659">
    <property type="entry name" value="YycE-like_C"/>
    <property type="match status" value="1"/>
</dbReference>
<accession>A0A506Q351</accession>
<evidence type="ECO:0000259" key="1">
    <source>
        <dbReference type="Pfam" id="PF22658"/>
    </source>
</evidence>
<comment type="caution">
    <text evidence="3">The sequence shown here is derived from an EMBL/GenBank/DDBJ whole genome shotgun (WGS) entry which is preliminary data.</text>
</comment>
<feature type="domain" description="YycE-like C-terminal" evidence="2">
    <location>
        <begin position="71"/>
        <end position="124"/>
    </location>
</feature>
<sequence length="133" mass="15029">MTIQHLRIARPVTDLARSSRVWCHGLGLQNIGGFTGHQGFSGVMLGADGLGWHLEFTHCPEHPLLPAPTADDLLVLYLPCHAEWRERCARMDEAGFRRVPAFNPYWDRQGVTFSDRDGYRVVIQHAAWPSQPL</sequence>
<dbReference type="Gene3D" id="3.10.180.10">
    <property type="entry name" value="2,3-Dihydroxybiphenyl 1,2-Dioxygenase, domain 1"/>
    <property type="match status" value="1"/>
</dbReference>
<organism evidence="3 4">
    <name type="scientific">Pantoea deleyi</name>
    <dbReference type="NCBI Taxonomy" id="470932"/>
    <lineage>
        <taxon>Bacteria</taxon>
        <taxon>Pseudomonadati</taxon>
        <taxon>Pseudomonadota</taxon>
        <taxon>Gammaproteobacteria</taxon>
        <taxon>Enterobacterales</taxon>
        <taxon>Erwiniaceae</taxon>
        <taxon>Pantoea</taxon>
    </lineage>
</organism>
<dbReference type="RefSeq" id="WP_128085462.1">
    <property type="nucleotide sequence ID" value="NZ_CP071405.1"/>
</dbReference>
<feature type="domain" description="YycE-like N-terminal" evidence="1">
    <location>
        <begin position="6"/>
        <end position="57"/>
    </location>
</feature>
<evidence type="ECO:0000259" key="2">
    <source>
        <dbReference type="Pfam" id="PF22659"/>
    </source>
</evidence>
<dbReference type="InterPro" id="IPR058997">
    <property type="entry name" value="YycE-like_C"/>
</dbReference>
<dbReference type="InterPro" id="IPR058998">
    <property type="entry name" value="YycE-like_N"/>
</dbReference>
<dbReference type="SUPFAM" id="SSF54593">
    <property type="entry name" value="Glyoxalase/Bleomycin resistance protein/Dihydroxybiphenyl dioxygenase"/>
    <property type="match status" value="1"/>
</dbReference>
<evidence type="ECO:0000313" key="4">
    <source>
        <dbReference type="Proteomes" id="UP000317747"/>
    </source>
</evidence>
<reference evidence="3 4" key="1">
    <citation type="submission" date="2019-06" db="EMBL/GenBank/DDBJ databases">
        <title>Taxogenomics and systematics of the genus Pantoea.</title>
        <authorList>
            <person name="Tambong J.T."/>
        </authorList>
    </citation>
    <scope>NUCLEOTIDE SEQUENCE [LARGE SCALE GENOMIC DNA]</scope>
    <source>
        <strain evidence="3 4">LMG 24200</strain>
    </source>
</reference>
<dbReference type="OrthoDB" id="8018325at2"/>
<evidence type="ECO:0000313" key="3">
    <source>
        <dbReference type="EMBL" id="TPV38880.1"/>
    </source>
</evidence>
<proteinExistence type="predicted"/>
<protein>
    <submittedName>
        <fullName evidence="3">VOC family protein</fullName>
    </submittedName>
</protein>
<dbReference type="Pfam" id="PF22658">
    <property type="entry name" value="YycE-like_N"/>
    <property type="match status" value="1"/>
</dbReference>
<dbReference type="EMBL" id="VHJA01000064">
    <property type="protein sequence ID" value="TPV38880.1"/>
    <property type="molecule type" value="Genomic_DNA"/>
</dbReference>
<name>A0A506Q351_9GAMM</name>
<dbReference type="CDD" id="cd06587">
    <property type="entry name" value="VOC"/>
    <property type="match status" value="1"/>
</dbReference>